<organism evidence="1 2">
    <name type="scientific">Paramuricea clavata</name>
    <name type="common">Red gorgonian</name>
    <name type="synonym">Violescent sea-whip</name>
    <dbReference type="NCBI Taxonomy" id="317549"/>
    <lineage>
        <taxon>Eukaryota</taxon>
        <taxon>Metazoa</taxon>
        <taxon>Cnidaria</taxon>
        <taxon>Anthozoa</taxon>
        <taxon>Octocorallia</taxon>
        <taxon>Malacalcyonacea</taxon>
        <taxon>Plexauridae</taxon>
        <taxon>Paramuricea</taxon>
    </lineage>
</organism>
<comment type="caution">
    <text evidence="1">The sequence shown here is derived from an EMBL/GenBank/DDBJ whole genome shotgun (WGS) entry which is preliminary data.</text>
</comment>
<gene>
    <name evidence="1" type="ORF">PACLA_8A028529</name>
</gene>
<evidence type="ECO:0000313" key="1">
    <source>
        <dbReference type="EMBL" id="CAB3997670.1"/>
    </source>
</evidence>
<dbReference type="EMBL" id="CACRXK020003158">
    <property type="protein sequence ID" value="CAB3997670.1"/>
    <property type="molecule type" value="Genomic_DNA"/>
</dbReference>
<dbReference type="OrthoDB" id="10499577at2759"/>
<dbReference type="Proteomes" id="UP001152795">
    <property type="component" value="Unassembled WGS sequence"/>
</dbReference>
<protein>
    <submittedName>
        <fullName evidence="1">Uncharacterized protein</fullName>
    </submittedName>
</protein>
<name>A0A6S7HQ19_PARCT</name>
<accession>A0A6S7HQ19</accession>
<sequence length="271" mass="30956">MESLNFLLTVFFPAIRKITKCIINALSSSFQFQRPKERRPCCELNLKHKSFLRRGCRIDIKQVKTFSNRKNSFCTGIWFSMHTINPGTESKYKIVQCEDPSCNICTSTVFDGYGMPPSPPSQGIVVYTCSNPSCSLCDGDYSLLLDIIHPTLPPEEDWALMQEQTNGHMTSSLKRDDKTQETKIENTRLAKRKLPSHIGRGAKLRRQSINNDVINTSDHVINKSDHEINRSEDLYNSVDDNQLMSLAMELELDKIHCLPDLRKDLITELTI</sequence>
<proteinExistence type="predicted"/>
<keyword evidence="2" id="KW-1185">Reference proteome</keyword>
<reference evidence="1" key="1">
    <citation type="submission" date="2020-04" db="EMBL/GenBank/DDBJ databases">
        <authorList>
            <person name="Alioto T."/>
            <person name="Alioto T."/>
            <person name="Gomez Garrido J."/>
        </authorList>
    </citation>
    <scope>NUCLEOTIDE SEQUENCE</scope>
    <source>
        <strain evidence="1">A484AB</strain>
    </source>
</reference>
<evidence type="ECO:0000313" key="2">
    <source>
        <dbReference type="Proteomes" id="UP001152795"/>
    </source>
</evidence>
<dbReference type="AlphaFoldDB" id="A0A6S7HQ19"/>